<dbReference type="KEGG" id="pno:SNOG_06244"/>
<feature type="transmembrane region" description="Helical" evidence="1">
    <location>
        <begin position="177"/>
        <end position="205"/>
    </location>
</feature>
<protein>
    <recommendedName>
        <fullName evidence="5">Fibronectin type-III domain-containing protein</fullName>
    </recommendedName>
</protein>
<evidence type="ECO:0000256" key="2">
    <source>
        <dbReference type="SAM" id="SignalP"/>
    </source>
</evidence>
<dbReference type="AlphaFoldDB" id="A0A7U2F733"/>
<keyword evidence="1" id="KW-0812">Transmembrane</keyword>
<dbReference type="RefSeq" id="XP_001796626.1">
    <property type="nucleotide sequence ID" value="XM_001796574.1"/>
</dbReference>
<keyword evidence="1" id="KW-1133">Transmembrane helix</keyword>
<proteinExistence type="predicted"/>
<name>A0A7U2F733_PHANO</name>
<keyword evidence="2" id="KW-0732">Signal</keyword>
<organism evidence="3 4">
    <name type="scientific">Phaeosphaeria nodorum (strain SN15 / ATCC MYA-4574 / FGSC 10173)</name>
    <name type="common">Glume blotch fungus</name>
    <name type="synonym">Parastagonospora nodorum</name>
    <dbReference type="NCBI Taxonomy" id="321614"/>
    <lineage>
        <taxon>Eukaryota</taxon>
        <taxon>Fungi</taxon>
        <taxon>Dikarya</taxon>
        <taxon>Ascomycota</taxon>
        <taxon>Pezizomycotina</taxon>
        <taxon>Dothideomycetes</taxon>
        <taxon>Pleosporomycetidae</taxon>
        <taxon>Pleosporales</taxon>
        <taxon>Pleosporineae</taxon>
        <taxon>Phaeosphaeriaceae</taxon>
        <taxon>Parastagonospora</taxon>
    </lineage>
</organism>
<evidence type="ECO:0000256" key="1">
    <source>
        <dbReference type="SAM" id="Phobius"/>
    </source>
</evidence>
<dbReference type="EMBL" id="CP069031">
    <property type="protein sequence ID" value="QRC98883.1"/>
    <property type="molecule type" value="Genomic_DNA"/>
</dbReference>
<gene>
    <name evidence="3" type="ORF">JI435_062440</name>
</gene>
<keyword evidence="1" id="KW-0472">Membrane</keyword>
<reference evidence="4" key="1">
    <citation type="journal article" date="2021" name="BMC Genomics">
        <title>Chromosome-level genome assembly and manually-curated proteome of model necrotroph Parastagonospora nodorum Sn15 reveals a genome-wide trove of candidate effector homologs, and redundancy of virulence-related functions within an accessory chromosome.</title>
        <authorList>
            <person name="Bertazzoni S."/>
            <person name="Jones D.A.B."/>
            <person name="Phan H.T."/>
            <person name="Tan K.-C."/>
            <person name="Hane J.K."/>
        </authorList>
    </citation>
    <scope>NUCLEOTIDE SEQUENCE [LARGE SCALE GENOMIC DNA]</scope>
    <source>
        <strain evidence="4">SN15 / ATCC MYA-4574 / FGSC 10173)</strain>
    </source>
</reference>
<evidence type="ECO:0008006" key="5">
    <source>
        <dbReference type="Google" id="ProtNLM"/>
    </source>
</evidence>
<dbReference type="VEuPathDB" id="FungiDB:JI435_062440"/>
<accession>A0A7U2F733</accession>
<keyword evidence="4" id="KW-1185">Reference proteome</keyword>
<feature type="signal peptide" evidence="2">
    <location>
        <begin position="1"/>
        <end position="18"/>
    </location>
</feature>
<evidence type="ECO:0000313" key="3">
    <source>
        <dbReference type="EMBL" id="QRC98883.1"/>
    </source>
</evidence>
<feature type="chain" id="PRO_5034804591" description="Fibronectin type-III domain-containing protein" evidence="2">
    <location>
        <begin position="19"/>
        <end position="287"/>
    </location>
</feature>
<dbReference type="Proteomes" id="UP000663193">
    <property type="component" value="Chromosome 9"/>
</dbReference>
<evidence type="ECO:0000313" key="4">
    <source>
        <dbReference type="Proteomes" id="UP000663193"/>
    </source>
</evidence>
<sequence>MWRAILFLTLIFIPAVCGQMTVTPIFSDVATNSSFGAFTSPNETHHAFVANETMTISWRTSLDAIYLVLYQRDILAGLPIERIDNPSEGETLWKPFSIETGPGISSEFVFRAVVEGGDSSKEFWSPTFSILRDRDELNSLPTLTATPASTRIASNIQETGPRFVSGSNSLSTPTGGLSIGLTIGLAATFTAGSVAIVVYLLYFLYKRRKHKAKNLKLSPAGSHDPDADLPELCTYQPVPHGSPGNPVEMEVKPAEMEGTRTYAELPAEPRELPDVRDLDELVIERHG</sequence>